<dbReference type="AlphaFoldDB" id="A0A0A7PF12"/>
<keyword evidence="8" id="KW-1185">Reference proteome</keyword>
<dbReference type="InterPro" id="IPR005565">
    <property type="entry name" value="Hemolysn_activator_HlyB_C"/>
</dbReference>
<dbReference type="Gene3D" id="3.10.20.310">
    <property type="entry name" value="membrane protein fhac"/>
    <property type="match status" value="1"/>
</dbReference>
<dbReference type="KEGG" id="sphk:SKP52_04430"/>
<dbReference type="GO" id="GO:0046819">
    <property type="term" value="P:protein secretion by the type V secretion system"/>
    <property type="evidence" value="ECO:0007669"/>
    <property type="project" value="TreeGrafter"/>
</dbReference>
<dbReference type="InterPro" id="IPR013686">
    <property type="entry name" value="Polypept-transport_assoc_ShlB"/>
</dbReference>
<dbReference type="Pfam" id="PF08479">
    <property type="entry name" value="POTRA_2"/>
    <property type="match status" value="1"/>
</dbReference>
<protein>
    <submittedName>
        <fullName evidence="7">Hemolysin activation/secretion protein-like protein</fullName>
    </submittedName>
</protein>
<proteinExistence type="predicted"/>
<dbReference type="Pfam" id="PF03865">
    <property type="entry name" value="ShlB"/>
    <property type="match status" value="1"/>
</dbReference>
<evidence type="ECO:0000256" key="1">
    <source>
        <dbReference type="ARBA" id="ARBA00022452"/>
    </source>
</evidence>
<dbReference type="STRING" id="1515612.SKP52_04430"/>
<reference evidence="7 8" key="1">
    <citation type="journal article" date="2015" name="Int. J. Syst. Evol. Microbiol.">
        <title>Description of Sphingopyxis fribergensis sp. nov. - a soil bacterium with the ability to degrade styrene and phenylacetic acid.</title>
        <authorList>
            <person name="Oelschlagel M."/>
            <person name="Ruckert C."/>
            <person name="Kalinowski J."/>
            <person name="Schmidt G."/>
            <person name="Schlomann M."/>
            <person name="Tischler D."/>
        </authorList>
    </citation>
    <scope>NUCLEOTIDE SEQUENCE [LARGE SCALE GENOMIC DNA]</scope>
    <source>
        <strain evidence="7 8">Kp5.2</strain>
    </source>
</reference>
<keyword evidence="1" id="KW-1134">Transmembrane beta strand</keyword>
<dbReference type="InterPro" id="IPR051544">
    <property type="entry name" value="TPS_OM_transporter"/>
</dbReference>
<evidence type="ECO:0000313" key="8">
    <source>
        <dbReference type="Proteomes" id="UP000030907"/>
    </source>
</evidence>
<dbReference type="Gene3D" id="2.40.160.50">
    <property type="entry name" value="membrane protein fhac: a member of the omp85/tpsb transporter family"/>
    <property type="match status" value="1"/>
</dbReference>
<keyword evidence="3" id="KW-0998">Cell outer membrane</keyword>
<name>A0A0A7PF12_9SPHN</name>
<dbReference type="GO" id="GO:0098046">
    <property type="term" value="C:type V protein secretion system complex"/>
    <property type="evidence" value="ECO:0007669"/>
    <property type="project" value="TreeGrafter"/>
</dbReference>
<sequence length="622" mass="66671">MAHRDSRGGVCAQGVVMSVSGDFDIGVARPKRAKIRRVLAGSTGLIVAALPVAALAQATPQIPTREEIQRPTIAPAAPPSEQVVAVDDGIERAPCPLANPEFANVRFTLRGVEFSGAEGIDAATLAPSWSDRVGQELPISAVCDIRDRAATMLRSQGYLAAVRVPPQTIGDGVVRLDILTARMARIEVRGDAGANERLLQRYLSRLDDAPVFNIVDAERYLLLARDIPGMDARLTLRPGAVPGEVVGEVIVTRTPFTFDFNAQNFGSRDVGRWGGIARARFAGLTGMGDLTTVSFYSTPDFDEQKVVQVGHEFRVGGEGLRFGANYTYAWTRPDITGFPVKSNTQIVSLFAAYPLVLAQARRVTVGGGLDIIDQDISLTGIPINRDRLRVFNLRADASWIDPGSIAGRSGYSPSEPRWSLSTSLEARKGTSFLGASDDCGPGGTACFLPGAVPLTRVEGQPDAFLVRANALAEWRPAKLFTLSAAPRAQWANDPLLAYEEFSGGNFTVGRGFDPGTIIGDSGVAVALEARYGSFVPANTKSLAFQPFVFFDAAWVWNKDTAFDGLDPQKLYSAGGGVRVAYGDLGRLDMTLAVPLNRGGFLAEKPDPRLLVSLTTQFGVWAR</sequence>
<dbReference type="Proteomes" id="UP000030907">
    <property type="component" value="Chromosome"/>
</dbReference>
<feature type="transmembrane region" description="Helical" evidence="4">
    <location>
        <begin position="38"/>
        <end position="56"/>
    </location>
</feature>
<keyword evidence="4" id="KW-1133">Transmembrane helix</keyword>
<dbReference type="PANTHER" id="PTHR34597">
    <property type="entry name" value="SLR1661 PROTEIN"/>
    <property type="match status" value="1"/>
</dbReference>
<feature type="domain" description="Haemolysin activator HlyB C-terminal" evidence="5">
    <location>
        <begin position="253"/>
        <end position="578"/>
    </location>
</feature>
<organism evidence="7 8">
    <name type="scientific">Sphingopyxis fribergensis</name>
    <dbReference type="NCBI Taxonomy" id="1515612"/>
    <lineage>
        <taxon>Bacteria</taxon>
        <taxon>Pseudomonadati</taxon>
        <taxon>Pseudomonadota</taxon>
        <taxon>Alphaproteobacteria</taxon>
        <taxon>Sphingomonadales</taxon>
        <taxon>Sphingomonadaceae</taxon>
        <taxon>Sphingopyxis</taxon>
    </lineage>
</organism>
<keyword evidence="2 4" id="KW-0812">Transmembrane</keyword>
<evidence type="ECO:0000259" key="6">
    <source>
        <dbReference type="Pfam" id="PF08479"/>
    </source>
</evidence>
<dbReference type="EMBL" id="CP009122">
    <property type="protein sequence ID" value="AJA07813.1"/>
    <property type="molecule type" value="Genomic_DNA"/>
</dbReference>
<dbReference type="PANTHER" id="PTHR34597:SF6">
    <property type="entry name" value="BLR6126 PROTEIN"/>
    <property type="match status" value="1"/>
</dbReference>
<dbReference type="GO" id="GO:0008320">
    <property type="term" value="F:protein transmembrane transporter activity"/>
    <property type="evidence" value="ECO:0007669"/>
    <property type="project" value="TreeGrafter"/>
</dbReference>
<feature type="domain" description="Polypeptide-transport-associated ShlB-type" evidence="6">
    <location>
        <begin position="107"/>
        <end position="179"/>
    </location>
</feature>
<evidence type="ECO:0000256" key="3">
    <source>
        <dbReference type="ARBA" id="ARBA00023237"/>
    </source>
</evidence>
<dbReference type="HOGENOM" id="CLU_021521_2_0_5"/>
<evidence type="ECO:0000256" key="4">
    <source>
        <dbReference type="SAM" id="Phobius"/>
    </source>
</evidence>
<keyword evidence="4" id="KW-0472">Membrane</keyword>
<evidence type="ECO:0000259" key="5">
    <source>
        <dbReference type="Pfam" id="PF03865"/>
    </source>
</evidence>
<accession>A0A0A7PF12</accession>
<evidence type="ECO:0000313" key="7">
    <source>
        <dbReference type="EMBL" id="AJA07813.1"/>
    </source>
</evidence>
<evidence type="ECO:0000256" key="2">
    <source>
        <dbReference type="ARBA" id="ARBA00022692"/>
    </source>
</evidence>
<gene>
    <name evidence="7" type="ORF">SKP52_04430</name>
</gene>